<feature type="non-terminal residue" evidence="1">
    <location>
        <position position="31"/>
    </location>
</feature>
<organism evidence="1">
    <name type="scientific">Lucernaria janetae</name>
    <name type="common">Jellyfish</name>
    <dbReference type="NCBI Taxonomy" id="313506"/>
    <lineage>
        <taxon>Eukaryota</taxon>
        <taxon>Metazoa</taxon>
        <taxon>Cnidaria</taxon>
        <taxon>Staurozoa</taxon>
        <taxon>Stauromedusae</taxon>
        <taxon>Myostaurida</taxon>
        <taxon>Lucernariidae</taxon>
        <taxon>Lucernaria</taxon>
    </lineage>
</organism>
<evidence type="ECO:0000313" key="1">
    <source>
        <dbReference type="EMBL" id="AER54582.1"/>
    </source>
</evidence>
<accession>G9IST3</accession>
<sequence>MTNTLTYQIPILGITDSNQFIIRWRKTIPFK</sequence>
<keyword evidence="1" id="KW-0496">Mitochondrion</keyword>
<geneLocation type="mitochondrion" evidence="1"/>
<dbReference type="AlphaFoldDB" id="G9IST3"/>
<reference evidence="1" key="1">
    <citation type="journal article" date="2012" name="Genome Biol. Evol.">
        <title>Evolution of linear mitochondrial genomes in medusozoan cnidarians.</title>
        <authorList>
            <person name="Kayal E."/>
            <person name="Bentlage B."/>
            <person name="Collins A.G."/>
            <person name="Kayal M."/>
            <person name="Pirro S."/>
            <person name="Lavrov D.V."/>
        </authorList>
    </citation>
    <scope>NUCLEOTIDE SEQUENCE</scope>
</reference>
<dbReference type="EMBL" id="JN700946">
    <property type="protein sequence ID" value="AER54582.1"/>
    <property type="molecule type" value="Genomic_DNA"/>
</dbReference>
<proteinExistence type="predicted"/>
<gene>
    <name evidence="1" type="primary">orf314</name>
</gene>
<protein>
    <submittedName>
        <fullName evidence="1">Orf314</fullName>
    </submittedName>
</protein>
<name>G9IST3_LUCJA</name>